<dbReference type="InterPro" id="IPR036890">
    <property type="entry name" value="HATPase_C_sf"/>
</dbReference>
<dbReference type="CDD" id="cd00082">
    <property type="entry name" value="HisKA"/>
    <property type="match status" value="1"/>
</dbReference>
<comment type="caution">
    <text evidence="7">The sequence shown here is derived from an EMBL/GenBank/DDBJ whole genome shotgun (WGS) entry which is preliminary data.</text>
</comment>
<dbReference type="InterPro" id="IPR004358">
    <property type="entry name" value="Sig_transdc_His_kin-like_C"/>
</dbReference>
<dbReference type="PRINTS" id="PR00344">
    <property type="entry name" value="BCTRLSENSOR"/>
</dbReference>
<protein>
    <recommendedName>
        <fullName evidence="2">histidine kinase</fullName>
        <ecNumber evidence="2">2.7.13.3</ecNumber>
    </recommendedName>
</protein>
<dbReference type="SUPFAM" id="SSF47384">
    <property type="entry name" value="Homodimeric domain of signal transducing histidine kinase"/>
    <property type="match status" value="1"/>
</dbReference>
<dbReference type="SMART" id="SM00387">
    <property type="entry name" value="HATPase_c"/>
    <property type="match status" value="1"/>
</dbReference>
<keyword evidence="5" id="KW-0732">Signal</keyword>
<keyword evidence="4" id="KW-0472">Membrane</keyword>
<dbReference type="PANTHER" id="PTHR43065">
    <property type="entry name" value="SENSOR HISTIDINE KINASE"/>
    <property type="match status" value="1"/>
</dbReference>
<dbReference type="GO" id="GO:0016301">
    <property type="term" value="F:kinase activity"/>
    <property type="evidence" value="ECO:0007669"/>
    <property type="project" value="UniProtKB-KW"/>
</dbReference>
<dbReference type="InterPro" id="IPR036097">
    <property type="entry name" value="HisK_dim/P_sf"/>
</dbReference>
<evidence type="ECO:0000256" key="3">
    <source>
        <dbReference type="ARBA" id="ARBA00022553"/>
    </source>
</evidence>
<dbReference type="EC" id="2.7.13.3" evidence="2"/>
<comment type="catalytic activity">
    <reaction evidence="1">
        <text>ATP + protein L-histidine = ADP + protein N-phospho-L-histidine.</text>
        <dbReference type="EC" id="2.7.13.3"/>
    </reaction>
</comment>
<feature type="domain" description="Histidine kinase" evidence="6">
    <location>
        <begin position="375"/>
        <end position="592"/>
    </location>
</feature>
<dbReference type="InterPro" id="IPR005467">
    <property type="entry name" value="His_kinase_dom"/>
</dbReference>
<dbReference type="Gene3D" id="3.30.565.10">
    <property type="entry name" value="Histidine kinase-like ATPase, C-terminal domain"/>
    <property type="match status" value="1"/>
</dbReference>
<feature type="signal peptide" evidence="5">
    <location>
        <begin position="1"/>
        <end position="22"/>
    </location>
</feature>
<evidence type="ECO:0000259" key="6">
    <source>
        <dbReference type="PROSITE" id="PS50109"/>
    </source>
</evidence>
<dbReference type="InterPro" id="IPR003661">
    <property type="entry name" value="HisK_dim/P_dom"/>
</dbReference>
<keyword evidence="8" id="KW-1185">Reference proteome</keyword>
<dbReference type="RefSeq" id="WP_220782666.1">
    <property type="nucleotide sequence ID" value="NZ_BPEY01000088.1"/>
</dbReference>
<accession>A0ABQ4PPA6</accession>
<keyword evidence="3" id="KW-0597">Phosphoprotein</keyword>
<dbReference type="Pfam" id="PF00512">
    <property type="entry name" value="HisKA"/>
    <property type="match status" value="1"/>
</dbReference>
<evidence type="ECO:0000256" key="1">
    <source>
        <dbReference type="ARBA" id="ARBA00000085"/>
    </source>
</evidence>
<gene>
    <name evidence="7" type="ORF">TUM4438_36760</name>
</gene>
<keyword evidence="4" id="KW-0812">Transmembrane</keyword>
<evidence type="ECO:0000256" key="5">
    <source>
        <dbReference type="SAM" id="SignalP"/>
    </source>
</evidence>
<evidence type="ECO:0000256" key="2">
    <source>
        <dbReference type="ARBA" id="ARBA00012438"/>
    </source>
</evidence>
<dbReference type="PROSITE" id="PS50109">
    <property type="entry name" value="HIS_KIN"/>
    <property type="match status" value="1"/>
</dbReference>
<sequence length="596" mass="66279">MFRKLPKIVSSICLLACSYSYADVQQPIRIGVLAFTEPEKVEQRWQPTIDQLALDLQRSFELVALPPSELEHDVSLGKFDFLITNALTAVSYKKDYGTSSILTLIPLNNSNPTEAVGSALITRQGTEISSFNDLRFLNAVSSDPNAFGGFQIYAGEMAQNGLNPFKDFNSLKFAGFPQQKLLQQVLDGTADIAILPTCVLENAVAAGNIPKGSLQVVLTQPNSGFKCQSSSQLYPYYSLSKLGKTDHQLATEVIRSLLSIEPASNAAITGRYQTWSATVNDSEVFKLLKQLQQWPFVTNWTSIFKSALPVGIAIALILLLGFIHHLRVKRLVVLRTRDLQAEIAQHKQTEQALLEQTKQFYRAQRVLLTGEMASGIAHELNQPLAGIRYLTQGCIYRLSDNQSELKEAMTKALQQVDRAQSTIKRFRYFCQQPSVMTLCSLNQILDETLSLMSAEFQRMHLTPVVTTEEIQLTADASLLQQVFVNIIRNALDAMEKCAEPSLAITLKMKHNQVQIDFTDSGSGLSEAALERLFFPFETSKEHGLGLGMIICKRIIEEHHGEIKAMNNIEPQVNAENTQSAGLTISIVLPLKEQTHE</sequence>
<dbReference type="Proteomes" id="UP000887104">
    <property type="component" value="Unassembled WGS sequence"/>
</dbReference>
<dbReference type="Gene3D" id="3.40.190.10">
    <property type="entry name" value="Periplasmic binding protein-like II"/>
    <property type="match status" value="2"/>
</dbReference>
<organism evidence="7 8">
    <name type="scientific">Shewanella sairae</name>
    <dbReference type="NCBI Taxonomy" id="190310"/>
    <lineage>
        <taxon>Bacteria</taxon>
        <taxon>Pseudomonadati</taxon>
        <taxon>Pseudomonadota</taxon>
        <taxon>Gammaproteobacteria</taxon>
        <taxon>Alteromonadales</taxon>
        <taxon>Shewanellaceae</taxon>
        <taxon>Shewanella</taxon>
    </lineage>
</organism>
<feature type="transmembrane region" description="Helical" evidence="4">
    <location>
        <begin position="307"/>
        <end position="326"/>
    </location>
</feature>
<keyword evidence="7" id="KW-0418">Kinase</keyword>
<dbReference type="Pfam" id="PF02518">
    <property type="entry name" value="HATPase_c"/>
    <property type="match status" value="1"/>
</dbReference>
<dbReference type="Pfam" id="PF12974">
    <property type="entry name" value="Phosphonate-bd"/>
    <property type="match status" value="1"/>
</dbReference>
<proteinExistence type="predicted"/>
<evidence type="ECO:0000256" key="4">
    <source>
        <dbReference type="SAM" id="Phobius"/>
    </source>
</evidence>
<keyword evidence="4" id="KW-1133">Transmembrane helix</keyword>
<dbReference type="EMBL" id="BPEY01000088">
    <property type="protein sequence ID" value="GIU50512.1"/>
    <property type="molecule type" value="Genomic_DNA"/>
</dbReference>
<evidence type="ECO:0000313" key="8">
    <source>
        <dbReference type="Proteomes" id="UP000887104"/>
    </source>
</evidence>
<dbReference type="InterPro" id="IPR003594">
    <property type="entry name" value="HATPase_dom"/>
</dbReference>
<dbReference type="SUPFAM" id="SSF55874">
    <property type="entry name" value="ATPase domain of HSP90 chaperone/DNA topoisomerase II/histidine kinase"/>
    <property type="match status" value="1"/>
</dbReference>
<dbReference type="SMART" id="SM00388">
    <property type="entry name" value="HisKA"/>
    <property type="match status" value="1"/>
</dbReference>
<evidence type="ECO:0000313" key="7">
    <source>
        <dbReference type="EMBL" id="GIU50512.1"/>
    </source>
</evidence>
<reference evidence="7" key="1">
    <citation type="submission" date="2021-05" db="EMBL/GenBank/DDBJ databases">
        <title>Molecular characterization for Shewanella algae harboring chromosomal blaOXA-55-like strains isolated from clinical and environment sample.</title>
        <authorList>
            <person name="Ohama Y."/>
            <person name="Aoki K."/>
            <person name="Harada S."/>
            <person name="Moriya K."/>
            <person name="Ishii Y."/>
            <person name="Tateda K."/>
        </authorList>
    </citation>
    <scope>NUCLEOTIDE SEQUENCE</scope>
    <source>
        <strain evidence="7">JCM 11563</strain>
    </source>
</reference>
<keyword evidence="7" id="KW-0808">Transferase</keyword>
<dbReference type="PANTHER" id="PTHR43065:SF42">
    <property type="entry name" value="TWO-COMPONENT SENSOR PPRA"/>
    <property type="match status" value="1"/>
</dbReference>
<feature type="chain" id="PRO_5047086554" description="histidine kinase" evidence="5">
    <location>
        <begin position="23"/>
        <end position="596"/>
    </location>
</feature>
<dbReference type="SUPFAM" id="SSF53850">
    <property type="entry name" value="Periplasmic binding protein-like II"/>
    <property type="match status" value="1"/>
</dbReference>
<dbReference type="Gene3D" id="1.10.287.130">
    <property type="match status" value="1"/>
</dbReference>
<name>A0ABQ4PPA6_9GAMM</name>